<keyword evidence="2" id="KW-1185">Reference proteome</keyword>
<dbReference type="Proteomes" id="UP000612362">
    <property type="component" value="Unassembled WGS sequence"/>
</dbReference>
<accession>A0A8J3I4E2</accession>
<evidence type="ECO:0000313" key="1">
    <source>
        <dbReference type="EMBL" id="GHO49214.1"/>
    </source>
</evidence>
<sequence>MRGGILPPLILLHRLNFNILFAENVGHLLMKLRRKINGVFMWSQTNTPFPITDLDFVEIMPFVSLTKAIMKIMHLYFGV</sequence>
<dbReference type="AlphaFoldDB" id="A0A8J3I4E2"/>
<name>A0A8J3I4E2_9CHLR</name>
<organism evidence="1 2">
    <name type="scientific">Ktedonospora formicarum</name>
    <dbReference type="NCBI Taxonomy" id="2778364"/>
    <lineage>
        <taxon>Bacteria</taxon>
        <taxon>Bacillati</taxon>
        <taxon>Chloroflexota</taxon>
        <taxon>Ktedonobacteria</taxon>
        <taxon>Ktedonobacterales</taxon>
        <taxon>Ktedonobacteraceae</taxon>
        <taxon>Ktedonospora</taxon>
    </lineage>
</organism>
<reference evidence="1" key="1">
    <citation type="submission" date="2020-10" db="EMBL/GenBank/DDBJ databases">
        <title>Taxonomic study of unclassified bacteria belonging to the class Ktedonobacteria.</title>
        <authorList>
            <person name="Yabe S."/>
            <person name="Wang C.M."/>
            <person name="Zheng Y."/>
            <person name="Sakai Y."/>
            <person name="Cavaletti L."/>
            <person name="Monciardini P."/>
            <person name="Donadio S."/>
        </authorList>
    </citation>
    <scope>NUCLEOTIDE SEQUENCE</scope>
    <source>
        <strain evidence="1">SOSP1-1</strain>
    </source>
</reference>
<comment type="caution">
    <text evidence="1">The sequence shown here is derived from an EMBL/GenBank/DDBJ whole genome shotgun (WGS) entry which is preliminary data.</text>
</comment>
<dbReference type="EMBL" id="BNJF01000004">
    <property type="protein sequence ID" value="GHO49214.1"/>
    <property type="molecule type" value="Genomic_DNA"/>
</dbReference>
<protein>
    <submittedName>
        <fullName evidence="1">Uncharacterized protein</fullName>
    </submittedName>
</protein>
<proteinExistence type="predicted"/>
<evidence type="ECO:0000313" key="2">
    <source>
        <dbReference type="Proteomes" id="UP000612362"/>
    </source>
</evidence>
<gene>
    <name evidence="1" type="ORF">KSX_73770</name>
</gene>